<reference evidence="1" key="1">
    <citation type="submission" date="2024-10" db="EMBL/GenBank/DDBJ databases">
        <authorList>
            <person name="Lesea H.P."/>
            <person name="Kuehl J.V."/>
            <person name="Chandonia J.-M."/>
        </authorList>
    </citation>
    <scope>NUCLEOTIDE SEQUENCE</scope>
    <source>
        <strain evidence="1">FW102-FHT14D07</strain>
    </source>
</reference>
<evidence type="ECO:0000313" key="1">
    <source>
        <dbReference type="EMBL" id="XIA18015.1"/>
    </source>
</evidence>
<dbReference type="RefSeq" id="WP_395120864.1">
    <property type="nucleotide sequence ID" value="NZ_CP170721.1"/>
</dbReference>
<name>A0AB74UUI0_9GAMM</name>
<dbReference type="PROSITE" id="PS51257">
    <property type="entry name" value="PROKAR_LIPOPROTEIN"/>
    <property type="match status" value="1"/>
</dbReference>
<gene>
    <name evidence="1" type="ORF">ACFYG5_15820</name>
</gene>
<sequence length="295" mass="33367">MERWHRHLRAATLIGWLALGSLGLVACSIPPPPARQPFRATDYFQGKALELAQAVDRKDGAAIRHLIKDEGVNPDTIFDQANMPMVAWPIINQNFDGLRLLLDNGANPNARKMMPLRERGKAGEDNALVFVAGLPDQRYLKLLLDRGGDPNTMSSNDEQLTYVATLHHVWPNVQLLIERGANINQPLYSTDGADTVLSWYTGFGDFQQAYWLLQHGADPTRQMSADPGTPNYGRMPMVEDIYYADVIKPDVIEWQRKCQHWLRDHGIPRTNEMGRWAKFREGLGDPHKPEDIPLL</sequence>
<organism evidence="1">
    <name type="scientific">Rhodanobacter sp. FW102-FHT14D07</name>
    <dbReference type="NCBI Taxonomy" id="3351462"/>
    <lineage>
        <taxon>Bacteria</taxon>
        <taxon>Pseudomonadati</taxon>
        <taxon>Pseudomonadota</taxon>
        <taxon>Gammaproteobacteria</taxon>
        <taxon>Lysobacterales</taxon>
        <taxon>Rhodanobacteraceae</taxon>
        <taxon>Rhodanobacter</taxon>
    </lineage>
</organism>
<proteinExistence type="predicted"/>
<dbReference type="SUPFAM" id="SSF48403">
    <property type="entry name" value="Ankyrin repeat"/>
    <property type="match status" value="1"/>
</dbReference>
<accession>A0AB74UUI0</accession>
<dbReference type="Gene3D" id="1.25.40.20">
    <property type="entry name" value="Ankyrin repeat-containing domain"/>
    <property type="match status" value="1"/>
</dbReference>
<dbReference type="InterPro" id="IPR036770">
    <property type="entry name" value="Ankyrin_rpt-contain_sf"/>
</dbReference>
<dbReference type="AlphaFoldDB" id="A0AB74UUI0"/>
<dbReference type="EMBL" id="CP170721">
    <property type="protein sequence ID" value="XIA18015.1"/>
    <property type="molecule type" value="Genomic_DNA"/>
</dbReference>
<protein>
    <submittedName>
        <fullName evidence="1">Ankyrin repeat domain-containing protein</fullName>
    </submittedName>
</protein>